<evidence type="ECO:0000256" key="1">
    <source>
        <dbReference type="SAM" id="MobiDB-lite"/>
    </source>
</evidence>
<evidence type="ECO:0000313" key="3">
    <source>
        <dbReference type="EMBL" id="KAF7564470.1"/>
    </source>
</evidence>
<feature type="region of interest" description="Disordered" evidence="1">
    <location>
        <begin position="1"/>
        <end position="41"/>
    </location>
</feature>
<dbReference type="Gene3D" id="1.10.10.60">
    <property type="entry name" value="Homeodomain-like"/>
    <property type="match status" value="1"/>
</dbReference>
<dbReference type="RefSeq" id="XP_001937782.2">
    <property type="nucleotide sequence ID" value="XM_001937747.2"/>
</dbReference>
<feature type="compositionally biased region" description="Low complexity" evidence="1">
    <location>
        <begin position="209"/>
        <end position="294"/>
    </location>
</feature>
<reference evidence="3" key="1">
    <citation type="journal article" date="2018" name="BMC Genomics">
        <title>Comparative genomics of the wheat fungal pathogen Pyrenophora tritici-repentis reveals chromosomal variations and genome plasticity.</title>
        <authorList>
            <person name="Moolhuijzen P."/>
            <person name="See P.T."/>
            <person name="Hane J.K."/>
            <person name="Shi G."/>
            <person name="Liu Z."/>
            <person name="Oliver R.P."/>
            <person name="Moffat C.S."/>
        </authorList>
    </citation>
    <scope>NUCLEOTIDE SEQUENCE [LARGE SCALE GENOMIC DNA]</scope>
    <source>
        <strain evidence="3">M4</strain>
    </source>
</reference>
<dbReference type="Proteomes" id="UP000245464">
    <property type="component" value="Chromosome 10"/>
</dbReference>
<sequence>MLALPLDSTLDRTDSKGPSHRLSVSTASAAGGSRSSSWSTRDDETLIQARAQGLNWNQIGPKHFPNKTPNACRKRHERLMERQNAEQWDGVKLDVLAQAYMEVRRDMWSILAARVGEKWQLVETKCMEKGLKNLTQAYRSAQKKLENGTYHDHDDSGVGVSDLEEEQEDHHVDMSSMSSMPAIPEAHYTTYPSYPTHSHQPRVPSIQSMLHPMQHPHPMQQSLQQQPMQQSMQQQPLQQQSMQQSLQQQSMQQPLQQQSMQQPLQQQSMQQPLQQQSMQQPLQQQSMQQPMHQQAMQYPPHHLPHQQ</sequence>
<evidence type="ECO:0000313" key="4">
    <source>
        <dbReference type="Proteomes" id="UP000245464"/>
    </source>
</evidence>
<feature type="compositionally biased region" description="Low complexity" evidence="1">
    <location>
        <begin position="23"/>
        <end position="39"/>
    </location>
</feature>
<protein>
    <recommendedName>
        <fullName evidence="2">Myb-like domain-containing protein</fullName>
    </recommendedName>
</protein>
<comment type="caution">
    <text evidence="3">The sequence shown here is derived from an EMBL/GenBank/DDBJ whole genome shotgun (WGS) entry which is preliminary data.</text>
</comment>
<dbReference type="GeneID" id="6345723"/>
<feature type="region of interest" description="Disordered" evidence="1">
    <location>
        <begin position="146"/>
        <end position="175"/>
    </location>
</feature>
<feature type="compositionally biased region" description="Basic and acidic residues" evidence="1">
    <location>
        <begin position="146"/>
        <end position="156"/>
    </location>
</feature>
<dbReference type="AlphaFoldDB" id="A0A834RI15"/>
<dbReference type="Pfam" id="PF13921">
    <property type="entry name" value="Myb_DNA-bind_6"/>
    <property type="match status" value="1"/>
</dbReference>
<proteinExistence type="predicted"/>
<feature type="region of interest" description="Disordered" evidence="1">
    <location>
        <begin position="209"/>
        <end position="307"/>
    </location>
</feature>
<gene>
    <name evidence="3" type="ORF">PtrM4_039040</name>
</gene>
<feature type="domain" description="Myb-like" evidence="2">
    <location>
        <begin position="30"/>
        <end position="80"/>
    </location>
</feature>
<dbReference type="InterPro" id="IPR001005">
    <property type="entry name" value="SANT/Myb"/>
</dbReference>
<name>A0A834RI15_9PLEO</name>
<accession>A0A834RI15</accession>
<dbReference type="CDD" id="cd00167">
    <property type="entry name" value="SANT"/>
    <property type="match status" value="1"/>
</dbReference>
<dbReference type="EMBL" id="NQIK02000010">
    <property type="protein sequence ID" value="KAF7564470.1"/>
    <property type="molecule type" value="Genomic_DNA"/>
</dbReference>
<dbReference type="PROSITE" id="PS50090">
    <property type="entry name" value="MYB_LIKE"/>
    <property type="match status" value="1"/>
</dbReference>
<dbReference type="KEGG" id="ptrr:6345723"/>
<dbReference type="InterPro" id="IPR009057">
    <property type="entry name" value="Homeodomain-like_sf"/>
</dbReference>
<organism evidence="3 4">
    <name type="scientific">Pyrenophora tritici-repentis</name>
    <dbReference type="NCBI Taxonomy" id="45151"/>
    <lineage>
        <taxon>Eukaryota</taxon>
        <taxon>Fungi</taxon>
        <taxon>Dikarya</taxon>
        <taxon>Ascomycota</taxon>
        <taxon>Pezizomycotina</taxon>
        <taxon>Dothideomycetes</taxon>
        <taxon>Pleosporomycetidae</taxon>
        <taxon>Pleosporales</taxon>
        <taxon>Pleosporineae</taxon>
        <taxon>Pleosporaceae</taxon>
        <taxon>Pyrenophora</taxon>
    </lineage>
</organism>
<dbReference type="SUPFAM" id="SSF46689">
    <property type="entry name" value="Homeodomain-like"/>
    <property type="match status" value="1"/>
</dbReference>
<evidence type="ECO:0000259" key="2">
    <source>
        <dbReference type="PROSITE" id="PS50090"/>
    </source>
</evidence>